<evidence type="ECO:0000256" key="7">
    <source>
        <dbReference type="ARBA" id="ARBA00022989"/>
    </source>
</evidence>
<evidence type="ECO:0000256" key="4">
    <source>
        <dbReference type="ARBA" id="ARBA00022737"/>
    </source>
</evidence>
<keyword evidence="6" id="KW-0067">ATP-binding</keyword>
<proteinExistence type="predicted"/>
<dbReference type="CDD" id="cd18596">
    <property type="entry name" value="ABC_6TM_VMR1_D1_like"/>
    <property type="match status" value="1"/>
</dbReference>
<feature type="transmembrane region" description="Helical" evidence="11">
    <location>
        <begin position="513"/>
        <end position="531"/>
    </location>
</feature>
<keyword evidence="2" id="KW-0813">Transport</keyword>
<feature type="domain" description="ABC transmembrane type-1" evidence="13">
    <location>
        <begin position="1020"/>
        <end position="1348"/>
    </location>
</feature>
<organism evidence="14">
    <name type="scientific">Rosellinia necatrix</name>
    <name type="common">White root-rot fungus</name>
    <dbReference type="NCBI Taxonomy" id="77044"/>
    <lineage>
        <taxon>Eukaryota</taxon>
        <taxon>Fungi</taxon>
        <taxon>Dikarya</taxon>
        <taxon>Ascomycota</taxon>
        <taxon>Pezizomycotina</taxon>
        <taxon>Sordariomycetes</taxon>
        <taxon>Xylariomycetidae</taxon>
        <taxon>Xylariales</taxon>
        <taxon>Xylariaceae</taxon>
        <taxon>Rosellinia</taxon>
    </lineage>
</organism>
<feature type="transmembrane region" description="Helical" evidence="11">
    <location>
        <begin position="27"/>
        <end position="46"/>
    </location>
</feature>
<keyword evidence="7 11" id="KW-1133">Transmembrane helix</keyword>
<gene>
    <name evidence="14" type="ORF">SAMD00023353_5000850</name>
</gene>
<feature type="domain" description="ABC transmembrane type-1" evidence="13">
    <location>
        <begin position="326"/>
        <end position="655"/>
    </location>
</feature>
<feature type="transmembrane region" description="Helical" evidence="11">
    <location>
        <begin position="358"/>
        <end position="377"/>
    </location>
</feature>
<dbReference type="CDD" id="cd03250">
    <property type="entry name" value="ABCC_MRP_domain1"/>
    <property type="match status" value="1"/>
</dbReference>
<feature type="transmembrane region" description="Helical" evidence="11">
    <location>
        <begin position="487"/>
        <end position="507"/>
    </location>
</feature>
<name>A0A1W2TQ80_ROSNE</name>
<evidence type="ECO:0000256" key="2">
    <source>
        <dbReference type="ARBA" id="ARBA00022448"/>
    </source>
</evidence>
<feature type="transmembrane region" description="Helical" evidence="11">
    <location>
        <begin position="1008"/>
        <end position="1027"/>
    </location>
</feature>
<protein>
    <submittedName>
        <fullName evidence="14">Putative ABC transporter</fullName>
    </submittedName>
</protein>
<feature type="region of interest" description="Disordered" evidence="10">
    <location>
        <begin position="1508"/>
        <end position="1539"/>
    </location>
</feature>
<keyword evidence="3 11" id="KW-0812">Transmembrane</keyword>
<feature type="transmembrane region" description="Helical" evidence="11">
    <location>
        <begin position="149"/>
        <end position="171"/>
    </location>
</feature>
<dbReference type="Pfam" id="PF00005">
    <property type="entry name" value="ABC_tran"/>
    <property type="match status" value="2"/>
</dbReference>
<dbReference type="CDD" id="cd03244">
    <property type="entry name" value="ABCC_MRP_domain2"/>
    <property type="match status" value="1"/>
</dbReference>
<dbReference type="Gene3D" id="1.20.1560.10">
    <property type="entry name" value="ABC transporter type 1, transmembrane domain"/>
    <property type="match status" value="2"/>
</dbReference>
<keyword evidence="15" id="KW-1185">Reference proteome</keyword>
<evidence type="ECO:0000313" key="15">
    <source>
        <dbReference type="Proteomes" id="UP000054516"/>
    </source>
</evidence>
<feature type="domain" description="ABC transporter" evidence="12">
    <location>
        <begin position="691"/>
        <end position="940"/>
    </location>
</feature>
<dbReference type="SUPFAM" id="SSF52540">
    <property type="entry name" value="P-loop containing nucleoside triphosphate hydrolases"/>
    <property type="match status" value="2"/>
</dbReference>
<evidence type="ECO:0000313" key="14">
    <source>
        <dbReference type="EMBL" id="GAP90587.1"/>
    </source>
</evidence>
<dbReference type="SUPFAM" id="SSF90123">
    <property type="entry name" value="ABC transporter transmembrane region"/>
    <property type="match status" value="2"/>
</dbReference>
<feature type="compositionally biased region" description="Polar residues" evidence="10">
    <location>
        <begin position="941"/>
        <end position="950"/>
    </location>
</feature>
<feature type="transmembrane region" description="Helical" evidence="11">
    <location>
        <begin position="117"/>
        <end position="137"/>
    </location>
</feature>
<dbReference type="PROSITE" id="PS50893">
    <property type="entry name" value="ABC_TRANSPORTER_2"/>
    <property type="match status" value="2"/>
</dbReference>
<dbReference type="InterPro" id="IPR027417">
    <property type="entry name" value="P-loop_NTPase"/>
</dbReference>
<feature type="transmembrane region" description="Helical" evidence="11">
    <location>
        <begin position="211"/>
        <end position="231"/>
    </location>
</feature>
<dbReference type="InterPro" id="IPR003593">
    <property type="entry name" value="AAA+_ATPase"/>
</dbReference>
<sequence>MSFASCSWPVWHVDDFTTCFQSDYLKILFPLIVICVSFLLLLSQIIHRRVKLKHPPGYGRIAESQDHTEVPPGEDVSLRSDEDEDLPTINGGGGRLALVKTTSRGSLVQADNPPAQLLVVIVEEASICGIILVNIAALVTNTYAGRGRVIAIVGLLSWVYVLVLVTLRLFLGNTIWRVPRLWNHTATIYGLQWLFTIILFRSVLIHPSSRLTQILIVAEFSLTTLLFGIALTTRKGNKTVLLEWEDNMEPSREPLASVFSIATFSWVDPILRQGYKEPLEMDKVWNLIPRDKAAVVLAHYRQVQKTTSLAFHLAKYFKGMLIAQCLWAVFSGFLAFVPTLLLRAILQYVETPDMAPRNVLWLLVILLPVTDIMRSISDNQALWIGRKICIRIRAIVIGEIYAKALRRKAASGAHTDLGKSDGDVVRGTKFQRLKRFFGLSKKSKKDAQENGATTNDTAKSNDEQANLGTIINLMSVDSFKISECTSYLHFLLASAPTMLFVSIALLWQVMGLSAIPGLIVMALLLPINIFLAKGFNYTQKKIMAATDKRIHSTNEILQNIRIIKYFAWEDRFSAIVDEKRKVELKALRNRYLVWALAVAIWNTVPILITFFSFLMYTKFEGKPLYPSIAFTAISLFLLLRIPLDQLGDMLAHVQEAKVSVDRVEEFLMEDETEKYQQLGQDNVDEEGRKTIGFRDATFIWGNKDAVAADGSVAFRLLDLNIDFKIGKLNLIAGPTGSGKTSMLMALLGEMTLTKGKVFLPGGRSREDVRPDPATELADTCAYVAQTAWLVNANIKENILFSSKYDEKRYQDVLVACALERDLEILDNGDETLVGENGITLSGGQKQRISLARAVYSNSQHLLLDDCLSAVDSHTAKWIFSNCIHGPLMKGRTCILVTHNTTLCAPLSDYVVLLDNGRVAVQGPSLDVIESGKLGTEIRNKSGPSSPQTSRDPSRAPSSVGEGSGDTLINDGGDENTNGDASAKKPKQKQDAMLEDKATGSVKWSVMHLYLSAMGSWWFWAIAIVAFTTQQLSGVASNIWIKEWANQYVSGIEEVSRIHFSIASQNSASPSVSASYFASIAQYSNDIAVGMFGPSPDYSAMDVPEVNVDYYLGILALIGIGGAFLALIRDLWLFFGSLTASWKLHNRLMVAVSRAKFKFFDVTPLGQLMNRFSKDLEAVDQEVAGVAIGVMTCAMGIIITVALIASITPAFLIAAVFITALFVLVAMFYLRASRDLKRLESVNRSPLFQQFGETLSGVTTIRAYGDERRFIRDNLSRINKQTRPFIFLWGANRWLSFRTDVLGDFVAFFAGVFVIMSLGKIDPGSAGLSLSYAIGFSENILWLIRLYAMNEQNMNAVERVKEYLDVEQEPAAINEQNRPPLNWPAHGGVEFIGYTTRYRKELDPVLKEVTFKIEPRQKVGIVGRTGAGKSSLTLAIFRALEAEAGKILIDDVDIGMIGLQDLRQAITIVPQDPTLFTGTIRTNLDPFDTYTDEEVFSALKKVHLIGASEESPLSPTQATQPTLAEEPTETNVGERIPTGVSTPSATNKNIFLDLSSPVAESGSNLSQGQRQLLCLARAMLKAPKVLVMDEATASIDYNTDSKIQETIRELDTTIITIAHRLATIVDYDRVLVLGHGAVVEYDHPHELLRKKTGTFRSMCEMSGDLDSLEKAAKKAWEDKKLVDVE</sequence>
<evidence type="ECO:0000259" key="13">
    <source>
        <dbReference type="PROSITE" id="PS50929"/>
    </source>
</evidence>
<evidence type="ECO:0000259" key="12">
    <source>
        <dbReference type="PROSITE" id="PS50893"/>
    </source>
</evidence>
<feature type="compositionally biased region" description="Polar residues" evidence="10">
    <location>
        <begin position="1510"/>
        <end position="1521"/>
    </location>
</feature>
<dbReference type="InterPro" id="IPR050173">
    <property type="entry name" value="ABC_transporter_C-like"/>
</dbReference>
<dbReference type="OMA" id="RRRYILW"/>
<evidence type="ECO:0000256" key="3">
    <source>
        <dbReference type="ARBA" id="ARBA00022692"/>
    </source>
</evidence>
<dbReference type="PANTHER" id="PTHR24223:SF353">
    <property type="entry name" value="ABC TRANSPORTER ATP-BINDING PROTEIN_PERMEASE VMR1-RELATED"/>
    <property type="match status" value="1"/>
</dbReference>
<evidence type="ECO:0000256" key="10">
    <source>
        <dbReference type="SAM" id="MobiDB-lite"/>
    </source>
</evidence>
<dbReference type="EMBL" id="DF977495">
    <property type="protein sequence ID" value="GAP90587.1"/>
    <property type="molecule type" value="Genomic_DNA"/>
</dbReference>
<dbReference type="CDD" id="cd18604">
    <property type="entry name" value="ABC_6TM_VMR1_D2_like"/>
    <property type="match status" value="1"/>
</dbReference>
<evidence type="ECO:0000256" key="1">
    <source>
        <dbReference type="ARBA" id="ARBA00004141"/>
    </source>
</evidence>
<dbReference type="Gene3D" id="3.40.50.300">
    <property type="entry name" value="P-loop containing nucleotide triphosphate hydrolases"/>
    <property type="match status" value="2"/>
</dbReference>
<evidence type="ECO:0000256" key="5">
    <source>
        <dbReference type="ARBA" id="ARBA00022741"/>
    </source>
</evidence>
<comment type="subcellular location">
    <subcellularLocation>
        <location evidence="1">Membrane</location>
        <topology evidence="1">Multi-pass membrane protein</topology>
    </subcellularLocation>
</comment>
<dbReference type="PROSITE" id="PS50929">
    <property type="entry name" value="ABC_TM1F"/>
    <property type="match status" value="2"/>
</dbReference>
<dbReference type="Pfam" id="PF00664">
    <property type="entry name" value="ABC_membrane"/>
    <property type="match status" value="2"/>
</dbReference>
<dbReference type="PANTHER" id="PTHR24223">
    <property type="entry name" value="ATP-BINDING CASSETTE SUB-FAMILY C"/>
    <property type="match status" value="1"/>
</dbReference>
<feature type="transmembrane region" description="Helical" evidence="11">
    <location>
        <begin position="183"/>
        <end position="205"/>
    </location>
</feature>
<evidence type="ECO:0000256" key="8">
    <source>
        <dbReference type="ARBA" id="ARBA00023136"/>
    </source>
</evidence>
<dbReference type="InterPro" id="IPR003439">
    <property type="entry name" value="ABC_transporter-like_ATP-bd"/>
</dbReference>
<evidence type="ECO:0000256" key="6">
    <source>
        <dbReference type="ARBA" id="ARBA00022840"/>
    </source>
</evidence>
<feature type="transmembrane region" description="Helical" evidence="11">
    <location>
        <begin position="1300"/>
        <end position="1318"/>
    </location>
</feature>
<feature type="transmembrane region" description="Helical" evidence="11">
    <location>
        <begin position="1109"/>
        <end position="1127"/>
    </location>
</feature>
<feature type="transmembrane region" description="Helical" evidence="11">
    <location>
        <begin position="325"/>
        <end position="346"/>
    </location>
</feature>
<dbReference type="STRING" id="77044.A0A1W2TQ80"/>
<feature type="transmembrane region" description="Helical" evidence="11">
    <location>
        <begin position="623"/>
        <end position="641"/>
    </location>
</feature>
<dbReference type="InterPro" id="IPR011527">
    <property type="entry name" value="ABC1_TM_dom"/>
</dbReference>
<feature type="domain" description="ABC transporter" evidence="12">
    <location>
        <begin position="1388"/>
        <end position="1659"/>
    </location>
</feature>
<feature type="region of interest" description="Disordered" evidence="10">
    <location>
        <begin position="61"/>
        <end position="91"/>
    </location>
</feature>
<accession>A0A1W2TQ80</accession>
<feature type="transmembrane region" description="Helical" evidence="11">
    <location>
        <begin position="591"/>
        <end position="617"/>
    </location>
</feature>
<feature type="region of interest" description="Disordered" evidence="10">
    <location>
        <begin position="931"/>
        <end position="993"/>
    </location>
</feature>
<dbReference type="OrthoDB" id="6500128at2759"/>
<dbReference type="Proteomes" id="UP000054516">
    <property type="component" value="Unassembled WGS sequence"/>
</dbReference>
<dbReference type="GO" id="GO:0140359">
    <property type="term" value="F:ABC-type transporter activity"/>
    <property type="evidence" value="ECO:0007669"/>
    <property type="project" value="InterPro"/>
</dbReference>
<dbReference type="SMART" id="SM00382">
    <property type="entry name" value="AAA"/>
    <property type="match status" value="2"/>
</dbReference>
<dbReference type="PROSITE" id="PS00211">
    <property type="entry name" value="ABC_TRANSPORTER_1"/>
    <property type="match status" value="2"/>
</dbReference>
<evidence type="ECO:0000256" key="11">
    <source>
        <dbReference type="SAM" id="Phobius"/>
    </source>
</evidence>
<feature type="transmembrane region" description="Helical" evidence="11">
    <location>
        <begin position="1209"/>
        <end position="1229"/>
    </location>
</feature>
<feature type="transmembrane region" description="Helical" evidence="11">
    <location>
        <begin position="1182"/>
        <end position="1203"/>
    </location>
</feature>
<dbReference type="InterPro" id="IPR036640">
    <property type="entry name" value="ABC1_TM_sf"/>
</dbReference>
<keyword evidence="5" id="KW-0547">Nucleotide-binding</keyword>
<keyword evidence="9" id="KW-0325">Glycoprotein</keyword>
<dbReference type="InterPro" id="IPR017871">
    <property type="entry name" value="ABC_transporter-like_CS"/>
</dbReference>
<keyword evidence="8 11" id="KW-0472">Membrane</keyword>
<dbReference type="FunFam" id="3.40.50.300:FF:000825">
    <property type="entry name" value="ABC bile acid transporter"/>
    <property type="match status" value="1"/>
</dbReference>
<reference evidence="14" key="1">
    <citation type="submission" date="2016-03" db="EMBL/GenBank/DDBJ databases">
        <title>Draft genome sequence of Rosellinia necatrix.</title>
        <authorList>
            <person name="Kanematsu S."/>
        </authorList>
    </citation>
    <scope>NUCLEOTIDE SEQUENCE [LARGE SCALE GENOMIC DNA]</scope>
    <source>
        <strain evidence="14">W97</strain>
    </source>
</reference>
<keyword evidence="4" id="KW-0677">Repeat</keyword>
<dbReference type="GO" id="GO:0000329">
    <property type="term" value="C:fungal-type vacuole membrane"/>
    <property type="evidence" value="ECO:0007669"/>
    <property type="project" value="TreeGrafter"/>
</dbReference>
<dbReference type="GO" id="GO:0016887">
    <property type="term" value="F:ATP hydrolysis activity"/>
    <property type="evidence" value="ECO:0007669"/>
    <property type="project" value="InterPro"/>
</dbReference>
<evidence type="ECO:0000256" key="9">
    <source>
        <dbReference type="ARBA" id="ARBA00023180"/>
    </source>
</evidence>
<dbReference type="GO" id="GO:0005524">
    <property type="term" value="F:ATP binding"/>
    <property type="evidence" value="ECO:0007669"/>
    <property type="project" value="UniProtKB-KW"/>
</dbReference>